<evidence type="ECO:0000313" key="1">
    <source>
        <dbReference type="EMBL" id="PKU30946.1"/>
    </source>
</evidence>
<reference evidence="2" key="1">
    <citation type="submission" date="2017-11" db="EMBL/GenBank/DDBJ databases">
        <authorList>
            <person name="Lima N.C."/>
            <person name="Parody-Merino A.M."/>
            <person name="Battley P.F."/>
            <person name="Fidler A.E."/>
            <person name="Prosdocimi F."/>
        </authorList>
    </citation>
    <scope>NUCLEOTIDE SEQUENCE [LARGE SCALE GENOMIC DNA]</scope>
</reference>
<organism evidence="1 2">
    <name type="scientific">Limosa lapponica baueri</name>
    <dbReference type="NCBI Taxonomy" id="1758121"/>
    <lineage>
        <taxon>Eukaryota</taxon>
        <taxon>Metazoa</taxon>
        <taxon>Chordata</taxon>
        <taxon>Craniata</taxon>
        <taxon>Vertebrata</taxon>
        <taxon>Euteleostomi</taxon>
        <taxon>Archelosauria</taxon>
        <taxon>Archosauria</taxon>
        <taxon>Dinosauria</taxon>
        <taxon>Saurischia</taxon>
        <taxon>Theropoda</taxon>
        <taxon>Coelurosauria</taxon>
        <taxon>Aves</taxon>
        <taxon>Neognathae</taxon>
        <taxon>Neoaves</taxon>
        <taxon>Charadriiformes</taxon>
        <taxon>Scolopacidae</taxon>
        <taxon>Limosa</taxon>
    </lineage>
</organism>
<reference evidence="2" key="2">
    <citation type="submission" date="2017-12" db="EMBL/GenBank/DDBJ databases">
        <title>Genome sequence of the Bar-tailed Godwit (Limosa lapponica baueri).</title>
        <authorList>
            <person name="Lima N.C.B."/>
            <person name="Parody-Merino A.M."/>
            <person name="Battley P.F."/>
            <person name="Fidler A.E."/>
            <person name="Prosdocimi F."/>
        </authorList>
    </citation>
    <scope>NUCLEOTIDE SEQUENCE [LARGE SCALE GENOMIC DNA]</scope>
</reference>
<dbReference type="PANTHER" id="PTHR33332">
    <property type="entry name" value="REVERSE TRANSCRIPTASE DOMAIN-CONTAINING PROTEIN"/>
    <property type="match status" value="1"/>
</dbReference>
<sequence length="239" mass="26965">MRKTKAHLELNLARDVKDNKKGFFKYISSKRKTRENVGPVLNEVGALETEDTEKAELLNAFFASVFTAKSGPQKPQTLELGGVGDSPEGCATIQKDLNRLESCVERNVMKFNKGKCRVLHLGRNNSLHQYRLGAELLESSSAEEDRGVLVDNQLPMGQQCALVAKKTNGLLEHIKKNVAIRWREVILPLCSALGRPQLEHWDQFWAAQFQAPQFQKERELLERVQRRLRRCPGAGASLC</sequence>
<dbReference type="EMBL" id="KZ513685">
    <property type="protein sequence ID" value="PKU30946.1"/>
    <property type="molecule type" value="Genomic_DNA"/>
</dbReference>
<gene>
    <name evidence="1" type="ORF">llap_18751</name>
</gene>
<evidence type="ECO:0008006" key="3">
    <source>
        <dbReference type="Google" id="ProtNLM"/>
    </source>
</evidence>
<evidence type="ECO:0000313" key="2">
    <source>
        <dbReference type="Proteomes" id="UP000233556"/>
    </source>
</evidence>
<dbReference type="AlphaFoldDB" id="A0A2I0TAW4"/>
<dbReference type="Proteomes" id="UP000233556">
    <property type="component" value="Unassembled WGS sequence"/>
</dbReference>
<dbReference type="OrthoDB" id="9367242at2759"/>
<accession>A0A2I0TAW4</accession>
<proteinExistence type="predicted"/>
<protein>
    <recommendedName>
        <fullName evidence="3">Rna-directed dna polymerase from mobile element jockey-like</fullName>
    </recommendedName>
</protein>
<name>A0A2I0TAW4_LIMLA</name>
<keyword evidence="2" id="KW-1185">Reference proteome</keyword>